<dbReference type="Gene3D" id="3.40.960.10">
    <property type="entry name" value="VSR Endonuclease"/>
    <property type="match status" value="1"/>
</dbReference>
<name>A0A4Z1A4H2_9LEPT</name>
<organism evidence="1 2">
    <name type="scientific">Leptospira jelokensis</name>
    <dbReference type="NCBI Taxonomy" id="2484931"/>
    <lineage>
        <taxon>Bacteria</taxon>
        <taxon>Pseudomonadati</taxon>
        <taxon>Spirochaetota</taxon>
        <taxon>Spirochaetia</taxon>
        <taxon>Leptospirales</taxon>
        <taxon>Leptospiraceae</taxon>
        <taxon>Leptospira</taxon>
    </lineage>
</organism>
<comment type="caution">
    <text evidence="1">The sequence shown here is derived from an EMBL/GenBank/DDBJ whole genome shotgun (WGS) entry which is preliminary data.</text>
</comment>
<reference evidence="1" key="1">
    <citation type="journal article" date="2019" name="PLoS Negl. Trop. Dis.">
        <title>Revisiting the worldwide diversity of Leptospira species in the environment.</title>
        <authorList>
            <person name="Vincent A.T."/>
            <person name="Schiettekatte O."/>
            <person name="Bourhy P."/>
            <person name="Veyrier F.J."/>
            <person name="Picardeau M."/>
        </authorList>
    </citation>
    <scope>NUCLEOTIDE SEQUENCE [LARGE SCALE GENOMIC DNA]</scope>
    <source>
        <strain evidence="1">201702451</strain>
    </source>
</reference>
<dbReference type="EMBL" id="RQGH01000004">
    <property type="protein sequence ID" value="TGL76894.1"/>
    <property type="molecule type" value="Genomic_DNA"/>
</dbReference>
<gene>
    <name evidence="1" type="ORF">EHQ62_00380</name>
</gene>
<protein>
    <submittedName>
        <fullName evidence="1">Uncharacterized protein</fullName>
    </submittedName>
</protein>
<sequence length="233" mass="28571">MSIDALAYLRRIAKKKNPINYRVFLFYFKDQYPLSDLVVSNLDLYIRILKKNLPKFKTNYRKPLIEQYIIEVKDEDYWAPKLESYEQNKFYYYLFLRVKIKECLRESENQLREKLGYKRIGEGNVQEHTLYKELTKVIEPKRIKRWYRPEWLGGLELDFYFEQDGKKYAIEYQGQQHVRPIDYFGGRRGFKRQISRDRKKLKLCYSNNVKIFYCYYDDSISQFIQSKLINSLR</sequence>
<accession>A0A4Z1A4H2</accession>
<dbReference type="RefSeq" id="WP_135640324.1">
    <property type="nucleotide sequence ID" value="NZ_RQGH01000004.1"/>
</dbReference>
<dbReference type="Proteomes" id="UP000297567">
    <property type="component" value="Unassembled WGS sequence"/>
</dbReference>
<proteinExistence type="predicted"/>
<keyword evidence="2" id="KW-1185">Reference proteome</keyword>
<dbReference type="AlphaFoldDB" id="A0A4Z1A4H2"/>
<evidence type="ECO:0000313" key="1">
    <source>
        <dbReference type="EMBL" id="TGL76894.1"/>
    </source>
</evidence>
<evidence type="ECO:0000313" key="2">
    <source>
        <dbReference type="Proteomes" id="UP000297567"/>
    </source>
</evidence>